<dbReference type="InterPro" id="IPR023408">
    <property type="entry name" value="MscS_beta-dom_sf"/>
</dbReference>
<proteinExistence type="predicted"/>
<name>A0A059F5Q6_9MICR</name>
<evidence type="ECO:0000256" key="4">
    <source>
        <dbReference type="ARBA" id="ARBA00023136"/>
    </source>
</evidence>
<feature type="domain" description="Mechanosensitive ion channel MscS" evidence="5">
    <location>
        <begin position="41"/>
        <end position="92"/>
    </location>
</feature>
<evidence type="ECO:0000259" key="5">
    <source>
        <dbReference type="Pfam" id="PF00924"/>
    </source>
</evidence>
<dbReference type="GO" id="GO:0055085">
    <property type="term" value="P:transmembrane transport"/>
    <property type="evidence" value="ECO:0007669"/>
    <property type="project" value="InterPro"/>
</dbReference>
<gene>
    <name evidence="6" type="ORF">H312_00329</name>
</gene>
<sequence length="97" mass="11097">MLNLIKTFYKTTPLALTVTLTDPKNITDLKSFAHNLYTTACHLTTAPFKTGDKIKTQGYEGIVEGFNWRYLKLRKSNSVVFIPSESVFKNVVEVFYK</sequence>
<protein>
    <recommendedName>
        <fullName evidence="5">Mechanosensitive ion channel MscS domain-containing protein</fullName>
    </recommendedName>
</protein>
<dbReference type="VEuPathDB" id="MicrosporidiaDB:H312_00329"/>
<evidence type="ECO:0000256" key="1">
    <source>
        <dbReference type="ARBA" id="ARBA00004370"/>
    </source>
</evidence>
<dbReference type="InterPro" id="IPR010920">
    <property type="entry name" value="LSM_dom_sf"/>
</dbReference>
<comment type="subcellular location">
    <subcellularLocation>
        <location evidence="1">Membrane</location>
    </subcellularLocation>
</comment>
<reference evidence="6 7" key="2">
    <citation type="submission" date="2014-03" db="EMBL/GenBank/DDBJ databases">
        <title>The Genome Sequence of Anncaliia algerae insect isolate PRA339.</title>
        <authorList>
            <consortium name="The Broad Institute Genome Sequencing Platform"/>
            <consortium name="The Broad Institute Genome Sequencing Center for Infectious Disease"/>
            <person name="Cuomo C."/>
            <person name="Becnel J."/>
            <person name="Sanscrainte N."/>
            <person name="Walker B."/>
            <person name="Young S.K."/>
            <person name="Zeng Q."/>
            <person name="Gargeya S."/>
            <person name="Fitzgerald M."/>
            <person name="Haas B."/>
            <person name="Abouelleil A."/>
            <person name="Alvarado L."/>
            <person name="Arachchi H.M."/>
            <person name="Berlin A.M."/>
            <person name="Chapman S.B."/>
            <person name="Dewar J."/>
            <person name="Goldberg J."/>
            <person name="Griggs A."/>
            <person name="Gujja S."/>
            <person name="Hansen M."/>
            <person name="Howarth C."/>
            <person name="Imamovic A."/>
            <person name="Larimer J."/>
            <person name="McCowan C."/>
            <person name="Murphy C."/>
            <person name="Neiman D."/>
            <person name="Pearson M."/>
            <person name="Priest M."/>
            <person name="Roberts A."/>
            <person name="Saif S."/>
            <person name="Shea T."/>
            <person name="Sisk P."/>
            <person name="Sykes S."/>
            <person name="Wortman J."/>
            <person name="Nusbaum C."/>
            <person name="Birren B."/>
        </authorList>
    </citation>
    <scope>NUCLEOTIDE SEQUENCE [LARGE SCALE GENOMIC DNA]</scope>
    <source>
        <strain evidence="6 7">PRA339</strain>
    </source>
</reference>
<accession>A0A059F5Q6</accession>
<dbReference type="Gene3D" id="2.30.30.60">
    <property type="match status" value="1"/>
</dbReference>
<dbReference type="HOGENOM" id="CLU_2346240_0_0_1"/>
<dbReference type="InterPro" id="IPR006685">
    <property type="entry name" value="MscS_channel_2nd"/>
</dbReference>
<dbReference type="AlphaFoldDB" id="A0A059F5Q6"/>
<evidence type="ECO:0000256" key="2">
    <source>
        <dbReference type="ARBA" id="ARBA00022692"/>
    </source>
</evidence>
<keyword evidence="7" id="KW-1185">Reference proteome</keyword>
<keyword evidence="4" id="KW-0472">Membrane</keyword>
<dbReference type="SUPFAM" id="SSF50182">
    <property type="entry name" value="Sm-like ribonucleoproteins"/>
    <property type="match status" value="1"/>
</dbReference>
<evidence type="ECO:0000256" key="3">
    <source>
        <dbReference type="ARBA" id="ARBA00022989"/>
    </source>
</evidence>
<evidence type="ECO:0000313" key="6">
    <source>
        <dbReference type="EMBL" id="KCZ82306.1"/>
    </source>
</evidence>
<reference evidence="7" key="1">
    <citation type="submission" date="2013-02" db="EMBL/GenBank/DDBJ databases">
        <authorList>
            <consortium name="The Broad Institute Genome Sequencing Platform"/>
            <person name="Cuomo C."/>
            <person name="Becnel J."/>
            <person name="Sanscrainte N."/>
            <person name="Walker B."/>
            <person name="Young S.K."/>
            <person name="Zeng Q."/>
            <person name="Gargeya S."/>
            <person name="Fitzgerald M."/>
            <person name="Haas B."/>
            <person name="Abouelleil A."/>
            <person name="Alvarado L."/>
            <person name="Arachchi H.M."/>
            <person name="Berlin A.M."/>
            <person name="Chapman S.B."/>
            <person name="Dewar J."/>
            <person name="Goldberg J."/>
            <person name="Griggs A."/>
            <person name="Gujja S."/>
            <person name="Hansen M."/>
            <person name="Howarth C."/>
            <person name="Imamovic A."/>
            <person name="Larimer J."/>
            <person name="McCowan C."/>
            <person name="Murphy C."/>
            <person name="Neiman D."/>
            <person name="Pearson M."/>
            <person name="Priest M."/>
            <person name="Roberts A."/>
            <person name="Saif S."/>
            <person name="Shea T."/>
            <person name="Sisk P."/>
            <person name="Sykes S."/>
            <person name="Wortman J."/>
            <person name="Nusbaum C."/>
            <person name="Birren B."/>
        </authorList>
    </citation>
    <scope>NUCLEOTIDE SEQUENCE [LARGE SCALE GENOMIC DNA]</scope>
    <source>
        <strain evidence="7">PRA339</strain>
    </source>
</reference>
<dbReference type="Proteomes" id="UP000030655">
    <property type="component" value="Unassembled WGS sequence"/>
</dbReference>
<dbReference type="GO" id="GO:0016020">
    <property type="term" value="C:membrane"/>
    <property type="evidence" value="ECO:0007669"/>
    <property type="project" value="UniProtKB-SubCell"/>
</dbReference>
<organism evidence="6 7">
    <name type="scientific">Anncaliia algerae PRA339</name>
    <dbReference type="NCBI Taxonomy" id="1288291"/>
    <lineage>
        <taxon>Eukaryota</taxon>
        <taxon>Fungi</taxon>
        <taxon>Fungi incertae sedis</taxon>
        <taxon>Microsporidia</taxon>
        <taxon>Tubulinosematoidea</taxon>
        <taxon>Tubulinosematidae</taxon>
        <taxon>Anncaliia</taxon>
    </lineage>
</organism>
<keyword evidence="2" id="KW-0812">Transmembrane</keyword>
<dbReference type="OrthoDB" id="2191419at2759"/>
<evidence type="ECO:0000313" key="7">
    <source>
        <dbReference type="Proteomes" id="UP000030655"/>
    </source>
</evidence>
<dbReference type="EMBL" id="KK365131">
    <property type="protein sequence ID" value="KCZ82306.1"/>
    <property type="molecule type" value="Genomic_DNA"/>
</dbReference>
<keyword evidence="3" id="KW-1133">Transmembrane helix</keyword>
<dbReference type="Pfam" id="PF00924">
    <property type="entry name" value="MS_channel_2nd"/>
    <property type="match status" value="1"/>
</dbReference>